<accession>A0A1Q2MHY8</accession>
<feature type="domain" description="Sulfatase N-terminal" evidence="4">
    <location>
        <begin position="37"/>
        <end position="333"/>
    </location>
</feature>
<dbReference type="InterPro" id="IPR000917">
    <property type="entry name" value="Sulfatase_N"/>
</dbReference>
<dbReference type="InterPro" id="IPR050738">
    <property type="entry name" value="Sulfatase"/>
</dbReference>
<evidence type="ECO:0000256" key="1">
    <source>
        <dbReference type="ARBA" id="ARBA00008779"/>
    </source>
</evidence>
<keyword evidence="2 5" id="KW-0378">Hydrolase</keyword>
<dbReference type="Proteomes" id="UP000188181">
    <property type="component" value="Chromosome"/>
</dbReference>
<evidence type="ECO:0000256" key="3">
    <source>
        <dbReference type="SAM" id="MobiDB-lite"/>
    </source>
</evidence>
<dbReference type="Pfam" id="PF00884">
    <property type="entry name" value="Sulfatase"/>
    <property type="match status" value="1"/>
</dbReference>
<evidence type="ECO:0000259" key="4">
    <source>
        <dbReference type="Pfam" id="PF00884"/>
    </source>
</evidence>
<dbReference type="STRING" id="1851148.SMSP2_02519"/>
<proteinExistence type="inferred from homology"/>
<dbReference type="AlphaFoldDB" id="A0A1Q2MHY8"/>
<dbReference type="GO" id="GO:0004065">
    <property type="term" value="F:arylsulfatase activity"/>
    <property type="evidence" value="ECO:0007669"/>
    <property type="project" value="UniProtKB-EC"/>
</dbReference>
<dbReference type="KEGG" id="pbas:SMSP2_02519"/>
<dbReference type="EC" id="3.1.6.1" evidence="5"/>
<reference evidence="6" key="1">
    <citation type="submission" date="2017-02" db="EMBL/GenBank/DDBJ databases">
        <title>Comparative genomics and description of representatives of a novel lineage of planctomycetes thriving in anoxic sediments.</title>
        <authorList>
            <person name="Spring S."/>
            <person name="Bunk B."/>
            <person name="Sproer C."/>
        </authorList>
    </citation>
    <scope>NUCLEOTIDE SEQUENCE [LARGE SCALE GENOMIC DNA]</scope>
    <source>
        <strain evidence="6">SM-Chi-D1</strain>
    </source>
</reference>
<keyword evidence="6" id="KW-1185">Reference proteome</keyword>
<name>A0A1Q2MHY8_9BACT</name>
<feature type="region of interest" description="Disordered" evidence="3">
    <location>
        <begin position="157"/>
        <end position="177"/>
    </location>
</feature>
<dbReference type="RefSeq" id="WP_146684361.1">
    <property type="nucleotide sequence ID" value="NZ_CP019646.1"/>
</dbReference>
<dbReference type="Gene3D" id="3.30.1120.10">
    <property type="match status" value="1"/>
</dbReference>
<dbReference type="OrthoDB" id="9783154at2"/>
<dbReference type="InterPro" id="IPR017850">
    <property type="entry name" value="Alkaline_phosphatase_core_sf"/>
</dbReference>
<dbReference type="PANTHER" id="PTHR42693:SF53">
    <property type="entry name" value="ENDO-4-O-SULFATASE"/>
    <property type="match status" value="1"/>
</dbReference>
<gene>
    <name evidence="5" type="primary">atsA_35</name>
    <name evidence="5" type="ORF">SMSP2_02519</name>
</gene>
<comment type="similarity">
    <text evidence="1">Belongs to the sulfatase family.</text>
</comment>
<dbReference type="SUPFAM" id="SSF53649">
    <property type="entry name" value="Alkaline phosphatase-like"/>
    <property type="match status" value="1"/>
</dbReference>
<dbReference type="Gene3D" id="3.40.720.10">
    <property type="entry name" value="Alkaline Phosphatase, subunit A"/>
    <property type="match status" value="1"/>
</dbReference>
<sequence>MKENKTRREFLVMTAGAMLASRAAFGMGGRRPEKTRPNIVVLFIDDLGYGDVGIYGAKDVPTPNIDKLAAEGTKFTNAYTICPVCSPSRTALMLGMYPQKFGMNGNNHRGHPIPEDHPTLAETLRDAGYFTGMVGRWDVGSIEQGPLERGFMEVARRSTLSSDDPRRALPNGPTYMQQDGAYWTEQQGKEMADFVTRHKDEKFFLYFAPLAIHYPVEEVPQKYIDRVPESVTDKQRRYLSAAMIAVDDAVGEVMRAIKESGIDENTLVFFTGDNGGKESEGSKNTPYRGGKVTPWEGAVREPFIVRWKDTLPAGRVYDGMTSTLDIYATSAAVAATALPVRCDGVNLMPYLNGTKTGQPHDTLYWRWLDGKNIEAGHNVHAVRHGKWRLMRQETDTKWRLFDIEADPGETTNLADKYPDVVEKLSKMYKEWTGRLPEPLPYLRGPGGRCPGGKGWATPNNP</sequence>
<dbReference type="PANTHER" id="PTHR42693">
    <property type="entry name" value="ARYLSULFATASE FAMILY MEMBER"/>
    <property type="match status" value="1"/>
</dbReference>
<organism evidence="5 6">
    <name type="scientific">Limihaloglobus sulfuriphilus</name>
    <dbReference type="NCBI Taxonomy" id="1851148"/>
    <lineage>
        <taxon>Bacteria</taxon>
        <taxon>Pseudomonadati</taxon>
        <taxon>Planctomycetota</taxon>
        <taxon>Phycisphaerae</taxon>
        <taxon>Sedimentisphaerales</taxon>
        <taxon>Sedimentisphaeraceae</taxon>
        <taxon>Limihaloglobus</taxon>
    </lineage>
</organism>
<feature type="compositionally biased region" description="Gly residues" evidence="3">
    <location>
        <begin position="444"/>
        <end position="454"/>
    </location>
</feature>
<evidence type="ECO:0000313" key="6">
    <source>
        <dbReference type="Proteomes" id="UP000188181"/>
    </source>
</evidence>
<feature type="region of interest" description="Disordered" evidence="3">
    <location>
        <begin position="442"/>
        <end position="461"/>
    </location>
</feature>
<dbReference type="EMBL" id="CP019646">
    <property type="protein sequence ID" value="AQQ72138.1"/>
    <property type="molecule type" value="Genomic_DNA"/>
</dbReference>
<protein>
    <submittedName>
        <fullName evidence="5">Arylsulfatase</fullName>
        <ecNumber evidence="5">3.1.6.1</ecNumber>
    </submittedName>
</protein>
<evidence type="ECO:0000256" key="2">
    <source>
        <dbReference type="ARBA" id="ARBA00022801"/>
    </source>
</evidence>
<evidence type="ECO:0000313" key="5">
    <source>
        <dbReference type="EMBL" id="AQQ72138.1"/>
    </source>
</evidence>